<keyword evidence="13" id="KW-1185">Reference proteome</keyword>
<organism evidence="12 13">
    <name type="scientific">Ciona savignyi</name>
    <name type="common">Pacific transparent sea squirt</name>
    <dbReference type="NCBI Taxonomy" id="51511"/>
    <lineage>
        <taxon>Eukaryota</taxon>
        <taxon>Metazoa</taxon>
        <taxon>Chordata</taxon>
        <taxon>Tunicata</taxon>
        <taxon>Ascidiacea</taxon>
        <taxon>Phlebobranchia</taxon>
        <taxon>Cionidae</taxon>
        <taxon>Ciona</taxon>
    </lineage>
</organism>
<evidence type="ECO:0000256" key="7">
    <source>
        <dbReference type="ARBA" id="ARBA00023204"/>
    </source>
</evidence>
<keyword evidence="4" id="KW-0227">DNA damage</keyword>
<dbReference type="GO" id="GO:0006281">
    <property type="term" value="P:DNA repair"/>
    <property type="evidence" value="ECO:0007669"/>
    <property type="project" value="UniProtKB-KW"/>
</dbReference>
<sequence length="358" mass="40261">VVPDPKHKNVNLVKVDLPPYGTHHTKMMLLLYKAGLRVVILTANLLAQDWGQKTQGFWMSPIFPKSNETDSSEFNRDLVQYLSAYKRKALNQWVEVIKSHDMSSANVVLIGSVPGRHIGHDLSTWGHMRLRKVLKNKMKKIDSSWPVIGQFSSIGSLGPTNQKWLCSEWLTSMGACNHGNMLGLHSNQPPLKLVFPSVDDVRGSLEGYPAGASIPYGRANEAKQKWVRGYMHRWIATHSGRSPAAPHMKTYARVSPYETNIRLSWFLLTSANLSKAAWGALEKNKTQLSIKSFELGVLFLPPKSGPPFFYINSSQPTNQFPYPITLPLTPYGPQDEPWVWDSPHTDAPDRHGNMWVPS</sequence>
<keyword evidence="5" id="KW-0378">Hydrolase</keyword>
<dbReference type="InterPro" id="IPR010347">
    <property type="entry name" value="Tdp1"/>
</dbReference>
<evidence type="ECO:0000256" key="10">
    <source>
        <dbReference type="PIRSR" id="PIRSR610347-2"/>
    </source>
</evidence>
<feature type="active site" description="Nucleophile" evidence="9">
    <location>
        <position position="24"/>
    </location>
</feature>
<dbReference type="InParanoid" id="H2Y640"/>
<evidence type="ECO:0000256" key="11">
    <source>
        <dbReference type="PIRSR" id="PIRSR610347-3"/>
    </source>
</evidence>
<dbReference type="STRING" id="51511.ENSCSAVP00000000788"/>
<dbReference type="GO" id="GO:0003690">
    <property type="term" value="F:double-stranded DNA binding"/>
    <property type="evidence" value="ECO:0007669"/>
    <property type="project" value="TreeGrafter"/>
</dbReference>
<keyword evidence="7" id="KW-0234">DNA repair</keyword>
<evidence type="ECO:0008006" key="14">
    <source>
        <dbReference type="Google" id="ProtNLM"/>
    </source>
</evidence>
<feature type="binding site" evidence="10">
    <location>
        <position position="249"/>
    </location>
    <ligand>
        <name>substrate</name>
    </ligand>
</feature>
<dbReference type="GO" id="GO:0004527">
    <property type="term" value="F:exonuclease activity"/>
    <property type="evidence" value="ECO:0007669"/>
    <property type="project" value="UniProtKB-KW"/>
</dbReference>
<keyword evidence="3" id="KW-0540">Nuclease</keyword>
<keyword evidence="6" id="KW-0269">Exonuclease</keyword>
<keyword evidence="8" id="KW-0539">Nucleus</keyword>
<evidence type="ECO:0000313" key="12">
    <source>
        <dbReference type="Ensembl" id="ENSCSAVP00000000788.1"/>
    </source>
</evidence>
<evidence type="ECO:0000256" key="1">
    <source>
        <dbReference type="ARBA" id="ARBA00004123"/>
    </source>
</evidence>
<evidence type="ECO:0000256" key="8">
    <source>
        <dbReference type="ARBA" id="ARBA00023242"/>
    </source>
</evidence>
<dbReference type="FunCoup" id="H2Y640">
    <property type="interactions" value="38"/>
</dbReference>
<dbReference type="CDD" id="cd09195">
    <property type="entry name" value="PLDc_mTdp1_2"/>
    <property type="match status" value="1"/>
</dbReference>
<evidence type="ECO:0000256" key="5">
    <source>
        <dbReference type="ARBA" id="ARBA00022801"/>
    </source>
</evidence>
<evidence type="ECO:0000256" key="3">
    <source>
        <dbReference type="ARBA" id="ARBA00022722"/>
    </source>
</evidence>
<feature type="site" description="Interaction with DNA" evidence="11">
    <location>
        <position position="274"/>
    </location>
</feature>
<evidence type="ECO:0000256" key="6">
    <source>
        <dbReference type="ARBA" id="ARBA00022839"/>
    </source>
</evidence>
<dbReference type="Gene3D" id="3.30.870.10">
    <property type="entry name" value="Endonuclease Chain A"/>
    <property type="match status" value="2"/>
</dbReference>
<name>H2Y640_CIOSA</name>
<dbReference type="Ensembl" id="ENSCSAVT00000000797.1">
    <property type="protein sequence ID" value="ENSCSAVP00000000788.1"/>
    <property type="gene ID" value="ENSCSAVG00000000448.1"/>
</dbReference>
<accession>H2Y640</accession>
<protein>
    <recommendedName>
        <fullName evidence="14">Tyrosyl-DNA phosphodiesterase 1</fullName>
    </recommendedName>
</protein>
<dbReference type="OMA" id="LSTWGHM"/>
<dbReference type="GO" id="GO:0005634">
    <property type="term" value="C:nucleus"/>
    <property type="evidence" value="ECO:0007669"/>
    <property type="project" value="UniProtKB-SubCell"/>
</dbReference>
<dbReference type="PANTHER" id="PTHR12415:SF0">
    <property type="entry name" value="TYROSYL-DNA PHOSPHODIESTERASE 1"/>
    <property type="match status" value="1"/>
</dbReference>
<dbReference type="HOGENOM" id="CLU_010413_4_0_1"/>
<feature type="active site" description="Proton donor/acceptor" evidence="9">
    <location>
        <position position="247"/>
    </location>
</feature>
<feature type="binding site" evidence="10">
    <location>
        <position position="26"/>
    </location>
    <ligand>
        <name>substrate</name>
    </ligand>
</feature>
<dbReference type="PANTHER" id="PTHR12415">
    <property type="entry name" value="TYROSYL-DNA PHOSPHODIESTERASE 1"/>
    <property type="match status" value="1"/>
</dbReference>
<dbReference type="eggNOG" id="KOG2031">
    <property type="taxonomic scope" value="Eukaryota"/>
</dbReference>
<dbReference type="GO" id="GO:0017005">
    <property type="term" value="F:3'-tyrosyl-DNA phosphodiesterase activity"/>
    <property type="evidence" value="ECO:0007669"/>
    <property type="project" value="TreeGrafter"/>
</dbReference>
<evidence type="ECO:0000313" key="13">
    <source>
        <dbReference type="Proteomes" id="UP000007875"/>
    </source>
</evidence>
<dbReference type="AlphaFoldDB" id="H2Y640"/>
<reference evidence="13" key="1">
    <citation type="submission" date="2003-08" db="EMBL/GenBank/DDBJ databases">
        <authorList>
            <person name="Birren B."/>
            <person name="Nusbaum C."/>
            <person name="Abebe A."/>
            <person name="Abouelleil A."/>
            <person name="Adekoya E."/>
            <person name="Ait-zahra M."/>
            <person name="Allen N."/>
            <person name="Allen T."/>
            <person name="An P."/>
            <person name="Anderson M."/>
            <person name="Anderson S."/>
            <person name="Arachchi H."/>
            <person name="Armbruster J."/>
            <person name="Bachantsang P."/>
            <person name="Baldwin J."/>
            <person name="Barry A."/>
            <person name="Bayul T."/>
            <person name="Blitshsteyn B."/>
            <person name="Bloom T."/>
            <person name="Blye J."/>
            <person name="Boguslavskiy L."/>
            <person name="Borowsky M."/>
            <person name="Boukhgalter B."/>
            <person name="Brunache A."/>
            <person name="Butler J."/>
            <person name="Calixte N."/>
            <person name="Calvo S."/>
            <person name="Camarata J."/>
            <person name="Campo K."/>
            <person name="Chang J."/>
            <person name="Cheshatsang Y."/>
            <person name="Citroen M."/>
            <person name="Collymore A."/>
            <person name="Considine T."/>
            <person name="Cook A."/>
            <person name="Cooke P."/>
            <person name="Corum B."/>
            <person name="Cuomo C."/>
            <person name="David R."/>
            <person name="Dawoe T."/>
            <person name="Degray S."/>
            <person name="Dodge S."/>
            <person name="Dooley K."/>
            <person name="Dorje P."/>
            <person name="Dorjee K."/>
            <person name="Dorris L."/>
            <person name="Duffey N."/>
            <person name="Dupes A."/>
            <person name="Elkins T."/>
            <person name="Engels R."/>
            <person name="Erickson J."/>
            <person name="Farina A."/>
            <person name="Faro S."/>
            <person name="Ferreira P."/>
            <person name="Fischer H."/>
            <person name="Fitzgerald M."/>
            <person name="Foley K."/>
            <person name="Gage D."/>
            <person name="Galagan J."/>
            <person name="Gearin G."/>
            <person name="Gnerre S."/>
            <person name="Gnirke A."/>
            <person name="Goyette A."/>
            <person name="Graham J."/>
            <person name="Grandbois E."/>
            <person name="Gyaltsen K."/>
            <person name="Hafez N."/>
            <person name="Hagopian D."/>
            <person name="Hagos B."/>
            <person name="Hall J."/>
            <person name="Hatcher B."/>
            <person name="Heller A."/>
            <person name="Higgins H."/>
            <person name="Honan T."/>
            <person name="Horn A."/>
            <person name="Houde N."/>
            <person name="Hughes L."/>
            <person name="Hulme W."/>
            <person name="Husby E."/>
            <person name="Iliev I."/>
            <person name="Jaffe D."/>
            <person name="Jones C."/>
            <person name="Kamal M."/>
            <person name="Kamat A."/>
            <person name="Kamvysselis M."/>
            <person name="Karlsson E."/>
            <person name="Kells C."/>
            <person name="Kieu A."/>
            <person name="Kisner P."/>
            <person name="Kodira C."/>
            <person name="Kulbokas E."/>
            <person name="Labutti K."/>
            <person name="Lama D."/>
            <person name="Landers T."/>
            <person name="Leger J."/>
            <person name="Levine S."/>
            <person name="Lewis D."/>
            <person name="Lewis T."/>
            <person name="Lindblad-toh K."/>
            <person name="Liu X."/>
            <person name="Lokyitsang T."/>
            <person name="Lokyitsang Y."/>
            <person name="Lucien O."/>
            <person name="Lui A."/>
            <person name="Ma L.J."/>
            <person name="Mabbitt R."/>
            <person name="Macdonald J."/>
            <person name="Maclean C."/>
            <person name="Major J."/>
            <person name="Manning J."/>
            <person name="Marabella R."/>
            <person name="Maru K."/>
            <person name="Matthews C."/>
            <person name="Mauceli E."/>
            <person name="Mccarthy M."/>
            <person name="Mcdonough S."/>
            <person name="Mcghee T."/>
            <person name="Meldrim J."/>
            <person name="Meneus L."/>
            <person name="Mesirov J."/>
            <person name="Mihalev A."/>
            <person name="Mihova T."/>
            <person name="Mikkelsen T."/>
            <person name="Mlenga V."/>
            <person name="Moru K."/>
            <person name="Mozes J."/>
            <person name="Mulrain L."/>
            <person name="Munson G."/>
            <person name="Naylor J."/>
            <person name="Newes C."/>
            <person name="Nguyen C."/>
            <person name="Nguyen N."/>
            <person name="Nguyen T."/>
            <person name="Nicol R."/>
            <person name="Nielsen C."/>
            <person name="Nizzari M."/>
            <person name="Norbu C."/>
            <person name="Norbu N."/>
            <person name="O'donnell P."/>
            <person name="Okoawo O."/>
            <person name="O'leary S."/>
            <person name="Omotosho B."/>
            <person name="O'neill K."/>
            <person name="Osman S."/>
            <person name="Parker S."/>
            <person name="Perrin D."/>
            <person name="Phunkhang P."/>
            <person name="Piqani B."/>
            <person name="Purcell S."/>
            <person name="Rachupka T."/>
            <person name="Ramasamy U."/>
            <person name="Rameau R."/>
            <person name="Ray V."/>
            <person name="Raymond C."/>
            <person name="Retta R."/>
            <person name="Richardson S."/>
            <person name="Rise C."/>
            <person name="Rodriguez J."/>
            <person name="Rogers J."/>
            <person name="Rogov P."/>
            <person name="Rutman M."/>
            <person name="Schupbach R."/>
            <person name="Seaman C."/>
            <person name="Settipalli S."/>
            <person name="Sharpe T."/>
            <person name="Sheridan J."/>
            <person name="Sherpa N."/>
            <person name="Shi J."/>
            <person name="Smirnov S."/>
            <person name="Smith C."/>
            <person name="Sougnez C."/>
            <person name="Spencer B."/>
            <person name="Stalker J."/>
            <person name="Stange-thomann N."/>
            <person name="Stavropoulos S."/>
            <person name="Stetson K."/>
            <person name="Stone C."/>
            <person name="Stone S."/>
            <person name="Stubbs M."/>
            <person name="Talamas J."/>
            <person name="Tchuinga P."/>
            <person name="Tenzing P."/>
            <person name="Tesfaye S."/>
            <person name="Theodore J."/>
            <person name="Thoulutsang Y."/>
            <person name="Topham K."/>
            <person name="Towey S."/>
            <person name="Tsamla T."/>
            <person name="Tsomo N."/>
            <person name="Vallee D."/>
            <person name="Vassiliev H."/>
            <person name="Venkataraman V."/>
            <person name="Vinson J."/>
            <person name="Vo A."/>
            <person name="Wade C."/>
            <person name="Wang S."/>
            <person name="Wangchuk T."/>
            <person name="Wangdi T."/>
            <person name="Whittaker C."/>
            <person name="Wilkinson J."/>
            <person name="Wu Y."/>
            <person name="Wyman D."/>
            <person name="Yadav S."/>
            <person name="Yang S."/>
            <person name="Yang X."/>
            <person name="Yeager S."/>
            <person name="Yee E."/>
            <person name="Young G."/>
            <person name="Zainoun J."/>
            <person name="Zembeck L."/>
            <person name="Zimmer A."/>
            <person name="Zody M."/>
            <person name="Lander E."/>
        </authorList>
    </citation>
    <scope>NUCLEOTIDE SEQUENCE [LARGE SCALE GENOMIC DNA]</scope>
</reference>
<dbReference type="GeneTree" id="ENSGT00390000002211"/>
<evidence type="ECO:0000256" key="2">
    <source>
        <dbReference type="ARBA" id="ARBA00010205"/>
    </source>
</evidence>
<evidence type="ECO:0000256" key="9">
    <source>
        <dbReference type="PIRSR" id="PIRSR610347-1"/>
    </source>
</evidence>
<reference evidence="12" key="2">
    <citation type="submission" date="2025-08" db="UniProtKB">
        <authorList>
            <consortium name="Ensembl"/>
        </authorList>
    </citation>
    <scope>IDENTIFICATION</scope>
</reference>
<evidence type="ECO:0000256" key="4">
    <source>
        <dbReference type="ARBA" id="ARBA00022763"/>
    </source>
</evidence>
<comment type="subcellular location">
    <subcellularLocation>
        <location evidence="1">Nucleus</location>
    </subcellularLocation>
</comment>
<dbReference type="SUPFAM" id="SSF56024">
    <property type="entry name" value="Phospholipase D/nuclease"/>
    <property type="match status" value="2"/>
</dbReference>
<comment type="similarity">
    <text evidence="2">Belongs to the tyrosyl-DNA phosphodiesterase family.</text>
</comment>
<proteinExistence type="inferred from homology"/>
<dbReference type="GO" id="GO:0003697">
    <property type="term" value="F:single-stranded DNA binding"/>
    <property type="evidence" value="ECO:0007669"/>
    <property type="project" value="TreeGrafter"/>
</dbReference>
<dbReference type="Proteomes" id="UP000007875">
    <property type="component" value="Unassembled WGS sequence"/>
</dbReference>
<dbReference type="Pfam" id="PF06087">
    <property type="entry name" value="Tyr-DNA_phospho"/>
    <property type="match status" value="1"/>
</dbReference>
<reference evidence="12" key="3">
    <citation type="submission" date="2025-09" db="UniProtKB">
        <authorList>
            <consortium name="Ensembl"/>
        </authorList>
    </citation>
    <scope>IDENTIFICATION</scope>
</reference>